<dbReference type="Pfam" id="PF00664">
    <property type="entry name" value="ABC_membrane"/>
    <property type="match status" value="1"/>
</dbReference>
<feature type="transmembrane region" description="Helical" evidence="13">
    <location>
        <begin position="469"/>
        <end position="490"/>
    </location>
</feature>
<dbReference type="InterPro" id="IPR036640">
    <property type="entry name" value="ABC1_TM_sf"/>
</dbReference>
<evidence type="ECO:0000256" key="8">
    <source>
        <dbReference type="ARBA" id="ARBA00022927"/>
    </source>
</evidence>
<dbReference type="Gene3D" id="3.90.70.10">
    <property type="entry name" value="Cysteine proteinases"/>
    <property type="match status" value="1"/>
</dbReference>
<name>A0A841BB13_9PSEU</name>
<evidence type="ECO:0000256" key="12">
    <source>
        <dbReference type="ARBA" id="ARBA00061644"/>
    </source>
</evidence>
<dbReference type="GO" id="GO:0008234">
    <property type="term" value="F:cysteine-type peptidase activity"/>
    <property type="evidence" value="ECO:0007669"/>
    <property type="project" value="UniProtKB-KW"/>
</dbReference>
<dbReference type="GO" id="GO:0140359">
    <property type="term" value="F:ABC-type transporter activity"/>
    <property type="evidence" value="ECO:0007669"/>
    <property type="project" value="InterPro"/>
</dbReference>
<dbReference type="InterPro" id="IPR017871">
    <property type="entry name" value="ABC_transporter-like_CS"/>
</dbReference>
<keyword evidence="6" id="KW-0788">Thiol protease</keyword>
<dbReference type="InterPro" id="IPR039421">
    <property type="entry name" value="Type_1_exporter"/>
</dbReference>
<dbReference type="Pfam" id="PF00005">
    <property type="entry name" value="ABC_tran"/>
    <property type="match status" value="1"/>
</dbReference>
<organism evidence="17 18">
    <name type="scientific">Amycolatopsis umgeniensis</name>
    <dbReference type="NCBI Taxonomy" id="336628"/>
    <lineage>
        <taxon>Bacteria</taxon>
        <taxon>Bacillati</taxon>
        <taxon>Actinomycetota</taxon>
        <taxon>Actinomycetes</taxon>
        <taxon>Pseudonocardiales</taxon>
        <taxon>Pseudonocardiaceae</taxon>
        <taxon>Amycolatopsis</taxon>
    </lineage>
</organism>
<keyword evidence="8" id="KW-0653">Protein transport</keyword>
<keyword evidence="10 13" id="KW-0472">Membrane</keyword>
<dbReference type="PANTHER" id="PTHR24221">
    <property type="entry name" value="ATP-BINDING CASSETTE SUB-FAMILY B"/>
    <property type="match status" value="1"/>
</dbReference>
<dbReference type="GO" id="GO:0034040">
    <property type="term" value="F:ATPase-coupled lipid transmembrane transporter activity"/>
    <property type="evidence" value="ECO:0007669"/>
    <property type="project" value="TreeGrafter"/>
</dbReference>
<accession>A0A841BB13</accession>
<evidence type="ECO:0000256" key="9">
    <source>
        <dbReference type="ARBA" id="ARBA00022989"/>
    </source>
</evidence>
<dbReference type="RefSeq" id="WP_184900600.1">
    <property type="nucleotide sequence ID" value="NZ_JACHMX010000001.1"/>
</dbReference>
<dbReference type="GO" id="GO:0005524">
    <property type="term" value="F:ATP binding"/>
    <property type="evidence" value="ECO:0007669"/>
    <property type="project" value="UniProtKB-KW"/>
</dbReference>
<dbReference type="GO" id="GO:0016887">
    <property type="term" value="F:ATP hydrolysis activity"/>
    <property type="evidence" value="ECO:0007669"/>
    <property type="project" value="InterPro"/>
</dbReference>
<feature type="domain" description="ABC transmembrane type-1" evidence="15">
    <location>
        <begin position="219"/>
        <end position="498"/>
    </location>
</feature>
<keyword evidence="9 13" id="KW-1133">Transmembrane helix</keyword>
<feature type="transmembrane region" description="Helical" evidence="13">
    <location>
        <begin position="253"/>
        <end position="273"/>
    </location>
</feature>
<dbReference type="AlphaFoldDB" id="A0A841BB13"/>
<dbReference type="PROSITE" id="PS00211">
    <property type="entry name" value="ABC_TRANSPORTER_1"/>
    <property type="match status" value="1"/>
</dbReference>
<keyword evidence="6" id="KW-0645">Protease</keyword>
<evidence type="ECO:0000256" key="7">
    <source>
        <dbReference type="ARBA" id="ARBA00022840"/>
    </source>
</evidence>
<evidence type="ECO:0000313" key="17">
    <source>
        <dbReference type="EMBL" id="MBB5855704.1"/>
    </source>
</evidence>
<feature type="transmembrane region" description="Helical" evidence="13">
    <location>
        <begin position="353"/>
        <end position="372"/>
    </location>
</feature>
<feature type="transmembrane region" description="Helical" evidence="13">
    <location>
        <begin position="326"/>
        <end position="347"/>
    </location>
</feature>
<keyword evidence="11" id="KW-0080">Bacteriocin transport</keyword>
<dbReference type="PROSITE" id="PS50929">
    <property type="entry name" value="ABC_TM1F"/>
    <property type="match status" value="1"/>
</dbReference>
<feature type="domain" description="ABC transporter" evidence="14">
    <location>
        <begin position="531"/>
        <end position="761"/>
    </location>
</feature>
<gene>
    <name evidence="17" type="ORF">HDA45_005791</name>
</gene>
<dbReference type="InterPro" id="IPR011527">
    <property type="entry name" value="ABC1_TM_dom"/>
</dbReference>
<proteinExistence type="inferred from homology"/>
<protein>
    <submittedName>
        <fullName evidence="17">ABC-type bacteriocin/lantibiotic exporter with double-glycine peptidase domain</fullName>
    </submittedName>
</protein>
<evidence type="ECO:0000256" key="3">
    <source>
        <dbReference type="ARBA" id="ARBA00022475"/>
    </source>
</evidence>
<dbReference type="Proteomes" id="UP000580861">
    <property type="component" value="Unassembled WGS sequence"/>
</dbReference>
<evidence type="ECO:0000256" key="5">
    <source>
        <dbReference type="ARBA" id="ARBA00022741"/>
    </source>
</evidence>
<dbReference type="InterPro" id="IPR003439">
    <property type="entry name" value="ABC_transporter-like_ATP-bd"/>
</dbReference>
<dbReference type="PROSITE" id="PS50990">
    <property type="entry name" value="PEPTIDASE_C39"/>
    <property type="match status" value="1"/>
</dbReference>
<keyword evidence="5" id="KW-0547">Nucleotide-binding</keyword>
<dbReference type="InterPro" id="IPR005074">
    <property type="entry name" value="Peptidase_C39"/>
</dbReference>
<evidence type="ECO:0000313" key="18">
    <source>
        <dbReference type="Proteomes" id="UP000580861"/>
    </source>
</evidence>
<dbReference type="Pfam" id="PF03412">
    <property type="entry name" value="Peptidase_C39"/>
    <property type="match status" value="1"/>
</dbReference>
<evidence type="ECO:0000256" key="4">
    <source>
        <dbReference type="ARBA" id="ARBA00022692"/>
    </source>
</evidence>
<keyword evidence="2" id="KW-0813">Transport</keyword>
<keyword evidence="6" id="KW-0378">Hydrolase</keyword>
<dbReference type="GO" id="GO:0005886">
    <property type="term" value="C:plasma membrane"/>
    <property type="evidence" value="ECO:0007669"/>
    <property type="project" value="UniProtKB-SubCell"/>
</dbReference>
<evidence type="ECO:0000256" key="10">
    <source>
        <dbReference type="ARBA" id="ARBA00023136"/>
    </source>
</evidence>
<evidence type="ECO:0000259" key="15">
    <source>
        <dbReference type="PROSITE" id="PS50929"/>
    </source>
</evidence>
<dbReference type="PROSITE" id="PS50893">
    <property type="entry name" value="ABC_TRANSPORTER_2"/>
    <property type="match status" value="1"/>
</dbReference>
<dbReference type="SMART" id="SM00382">
    <property type="entry name" value="AAA"/>
    <property type="match status" value="1"/>
</dbReference>
<dbReference type="FunFam" id="3.40.50.300:FF:000299">
    <property type="entry name" value="ABC transporter ATP-binding protein/permease"/>
    <property type="match status" value="1"/>
</dbReference>
<evidence type="ECO:0000256" key="11">
    <source>
        <dbReference type="ARBA" id="ARBA00043264"/>
    </source>
</evidence>
<dbReference type="Gene3D" id="1.20.1560.10">
    <property type="entry name" value="ABC transporter type 1, transmembrane domain"/>
    <property type="match status" value="1"/>
</dbReference>
<sequence length="762" mass="81133">MPTNTRFRTEALEHNRSDGNGPVLGDESAARTRRSLTGLFSTLRESAVRWRAGNRIPVCLQTQVSDCGPACLVMMLRQHGVDVGLDSIRARADAGRNGASARTLLEIAREHGVNGRGVRADLDALRRLTPGAILFWNFNHFVVLEGATRDHVDVIDPAFGRRRLSRAAVDEAFTGVALEFDPPLAGAAKAGAGAGTAGERNPWRQLVQFLPRGKELAKLTVATTALMGLEATLPLTTGFLVEKVLPGKATGSLAAVLAGILALGVLFLALQVFRSFMVTRRQAVVEKQLSLGTARHLASLPYDYFTVRNSGDLTMRVRASGAVTQVLSLTAVSAAFDSVLIVVYLTALVFADGTLAVLVVLLIGAQTGLLALTWRRQIHLGQEVLERQAKAQDELVDLLESITTLKASGLESLAVERWSHSLVREVNKRLGARRSLAVTTSLSRTVQFGAPLVVIVAGVWRVLDGQMSLGAALGFMSLTMALFIPLEGVFGAASELAAVKPTLARLNDVLRSEPEPRGLLAGEGVAEPGRISATSVSYRYPGAPALALSDVDIQVEPGRFVVVVGRSGSGKSTLGMLLAGLHLPTSGTITFDGTDLSALDRPTHRRRIGYINQNAHLFNGTIEENILFGSAGTAVEDVRAAIALAHVDAEIESMPMGYQTLVGPSGHGLSGGQRQRIVLARALTRKPRLLIFDEATSALDPALERNILRGLIGTGITVVVIAHRLTVLEDADQVVVLRDGRIVDAGTPAELAERGGEFSCLS</sequence>
<dbReference type="EMBL" id="JACHMX010000001">
    <property type="protein sequence ID" value="MBB5855704.1"/>
    <property type="molecule type" value="Genomic_DNA"/>
</dbReference>
<dbReference type="SUPFAM" id="SSF90123">
    <property type="entry name" value="ABC transporter transmembrane region"/>
    <property type="match status" value="1"/>
</dbReference>
<evidence type="ECO:0000259" key="16">
    <source>
        <dbReference type="PROSITE" id="PS50990"/>
    </source>
</evidence>
<dbReference type="Gene3D" id="3.40.50.300">
    <property type="entry name" value="P-loop containing nucleotide triphosphate hydrolases"/>
    <property type="match status" value="1"/>
</dbReference>
<feature type="transmembrane region" description="Helical" evidence="13">
    <location>
        <begin position="219"/>
        <end position="241"/>
    </location>
</feature>
<dbReference type="InterPro" id="IPR027417">
    <property type="entry name" value="P-loop_NTPase"/>
</dbReference>
<feature type="domain" description="Peptidase C39" evidence="16">
    <location>
        <begin position="61"/>
        <end position="180"/>
    </location>
</feature>
<evidence type="ECO:0000256" key="6">
    <source>
        <dbReference type="ARBA" id="ARBA00022807"/>
    </source>
</evidence>
<comment type="similarity">
    <text evidence="12">Belongs to the ABC transporter superfamily. Lipid exporter (TC 3.A.1.106) family.</text>
</comment>
<dbReference type="PANTHER" id="PTHR24221:SF654">
    <property type="entry name" value="ATP-BINDING CASSETTE SUB-FAMILY B MEMBER 6"/>
    <property type="match status" value="1"/>
</dbReference>
<dbReference type="GO" id="GO:0043213">
    <property type="term" value="P:bacteriocin transport"/>
    <property type="evidence" value="ECO:0007669"/>
    <property type="project" value="UniProtKB-KW"/>
</dbReference>
<evidence type="ECO:0000259" key="14">
    <source>
        <dbReference type="PROSITE" id="PS50893"/>
    </source>
</evidence>
<reference evidence="17 18" key="1">
    <citation type="submission" date="2020-08" db="EMBL/GenBank/DDBJ databases">
        <title>Sequencing the genomes of 1000 actinobacteria strains.</title>
        <authorList>
            <person name="Klenk H.-P."/>
        </authorList>
    </citation>
    <scope>NUCLEOTIDE SEQUENCE [LARGE SCALE GENOMIC DNA]</scope>
    <source>
        <strain evidence="17 18">DSM 45272</strain>
    </source>
</reference>
<keyword evidence="18" id="KW-1185">Reference proteome</keyword>
<dbReference type="InterPro" id="IPR003593">
    <property type="entry name" value="AAA+_ATPase"/>
</dbReference>
<evidence type="ECO:0000256" key="13">
    <source>
        <dbReference type="SAM" id="Phobius"/>
    </source>
</evidence>
<dbReference type="GO" id="GO:0006508">
    <property type="term" value="P:proteolysis"/>
    <property type="evidence" value="ECO:0007669"/>
    <property type="project" value="InterPro"/>
</dbReference>
<evidence type="ECO:0000256" key="1">
    <source>
        <dbReference type="ARBA" id="ARBA00004651"/>
    </source>
</evidence>
<keyword evidence="7" id="KW-0067">ATP-binding</keyword>
<keyword evidence="3" id="KW-1003">Cell membrane</keyword>
<comment type="subcellular location">
    <subcellularLocation>
        <location evidence="1">Cell membrane</location>
        <topology evidence="1">Multi-pass membrane protein</topology>
    </subcellularLocation>
</comment>
<evidence type="ECO:0000256" key="2">
    <source>
        <dbReference type="ARBA" id="ARBA00022448"/>
    </source>
</evidence>
<keyword evidence="4 13" id="KW-0812">Transmembrane</keyword>
<dbReference type="GO" id="GO:0015031">
    <property type="term" value="P:protein transport"/>
    <property type="evidence" value="ECO:0007669"/>
    <property type="project" value="UniProtKB-KW"/>
</dbReference>
<comment type="caution">
    <text evidence="17">The sequence shown here is derived from an EMBL/GenBank/DDBJ whole genome shotgun (WGS) entry which is preliminary data.</text>
</comment>
<dbReference type="SUPFAM" id="SSF52540">
    <property type="entry name" value="P-loop containing nucleoside triphosphate hydrolases"/>
    <property type="match status" value="1"/>
</dbReference>